<accession>A0A6G0XBW9</accession>
<dbReference type="EMBL" id="VJMJ01000083">
    <property type="protein sequence ID" value="KAF0737655.1"/>
    <property type="molecule type" value="Genomic_DNA"/>
</dbReference>
<dbReference type="AlphaFoldDB" id="A0A6G0XBW9"/>
<keyword evidence="2" id="KW-1185">Reference proteome</keyword>
<protein>
    <submittedName>
        <fullName evidence="1">Uncharacterized protein</fullName>
    </submittedName>
</protein>
<organism evidence="1 2">
    <name type="scientific">Aphanomyces euteiches</name>
    <dbReference type="NCBI Taxonomy" id="100861"/>
    <lineage>
        <taxon>Eukaryota</taxon>
        <taxon>Sar</taxon>
        <taxon>Stramenopiles</taxon>
        <taxon>Oomycota</taxon>
        <taxon>Saprolegniomycetes</taxon>
        <taxon>Saprolegniales</taxon>
        <taxon>Verrucalvaceae</taxon>
        <taxon>Aphanomyces</taxon>
    </lineage>
</organism>
<proteinExistence type="predicted"/>
<evidence type="ECO:0000313" key="2">
    <source>
        <dbReference type="Proteomes" id="UP000481153"/>
    </source>
</evidence>
<dbReference type="VEuPathDB" id="FungiDB:AeMF1_005116"/>
<sequence>MNDKTALLTDVLRANGEEHLFDKILQLSVHVEEEPLVIFGCKKVEEFVQAIHEAQAKSAAPGGVPLPPNPLSLPGAVNVQNFKQAVLEYARAGNAQAALGTTCLPCTLGQFGHEFCSLATLDLHPWTQRILAIGGPKSLPIACVWRAKVAADRMCLRATSSNTLESAVRHPNSLWG</sequence>
<evidence type="ECO:0000313" key="1">
    <source>
        <dbReference type="EMBL" id="KAF0737655.1"/>
    </source>
</evidence>
<dbReference type="Proteomes" id="UP000481153">
    <property type="component" value="Unassembled WGS sequence"/>
</dbReference>
<comment type="caution">
    <text evidence="1">The sequence shown here is derived from an EMBL/GenBank/DDBJ whole genome shotgun (WGS) entry which is preliminary data.</text>
</comment>
<reference evidence="1 2" key="1">
    <citation type="submission" date="2019-07" db="EMBL/GenBank/DDBJ databases">
        <title>Genomics analysis of Aphanomyces spp. identifies a new class of oomycete effector associated with host adaptation.</title>
        <authorList>
            <person name="Gaulin E."/>
        </authorList>
    </citation>
    <scope>NUCLEOTIDE SEQUENCE [LARGE SCALE GENOMIC DNA]</scope>
    <source>
        <strain evidence="1 2">ATCC 201684</strain>
    </source>
</reference>
<name>A0A6G0XBW9_9STRA</name>
<gene>
    <name evidence="1" type="ORF">Ae201684_006322</name>
</gene>